<dbReference type="GO" id="GO:0046872">
    <property type="term" value="F:metal ion binding"/>
    <property type="evidence" value="ECO:0007669"/>
    <property type="project" value="UniProtKB-KW"/>
</dbReference>
<dbReference type="EC" id="4.2.1.33" evidence="12"/>
<comment type="similarity">
    <text evidence="12">Belongs to the aconitase/IPM isomerase family. LeuC type 1 subfamily.</text>
</comment>
<dbReference type="PROSITE" id="PS01244">
    <property type="entry name" value="ACONITASE_2"/>
    <property type="match status" value="1"/>
</dbReference>
<evidence type="ECO:0000256" key="8">
    <source>
        <dbReference type="ARBA" id="ARBA00023004"/>
    </source>
</evidence>
<comment type="cofactor">
    <cofactor evidence="12">
        <name>[4Fe-4S] cluster</name>
        <dbReference type="ChEBI" id="CHEBI:49883"/>
    </cofactor>
    <text evidence="12">Binds 1 [4Fe-4S] cluster per subunit.</text>
</comment>
<dbReference type="NCBIfam" id="NF009116">
    <property type="entry name" value="PRK12466.1"/>
    <property type="match status" value="1"/>
</dbReference>
<keyword evidence="5 12" id="KW-0004">4Fe-4S</keyword>
<dbReference type="CDD" id="cd01583">
    <property type="entry name" value="IPMI"/>
    <property type="match status" value="1"/>
</dbReference>
<dbReference type="RefSeq" id="WP_090051866.1">
    <property type="nucleotide sequence ID" value="NZ_FNCC01000009.1"/>
</dbReference>
<evidence type="ECO:0000256" key="9">
    <source>
        <dbReference type="ARBA" id="ARBA00023014"/>
    </source>
</evidence>
<dbReference type="STRING" id="200378.SAMN05216553_109247"/>
<dbReference type="NCBIfam" id="NF004016">
    <property type="entry name" value="PRK05478.1"/>
    <property type="match status" value="1"/>
</dbReference>
<dbReference type="PANTHER" id="PTHR43822">
    <property type="entry name" value="HOMOACONITASE, MITOCHONDRIAL-RELATED"/>
    <property type="match status" value="1"/>
</dbReference>
<evidence type="ECO:0000256" key="10">
    <source>
        <dbReference type="ARBA" id="ARBA00023239"/>
    </source>
</evidence>
<feature type="domain" description="Aconitase/3-isopropylmalate dehydratase large subunit alpha/beta/alpha" evidence="13">
    <location>
        <begin position="9"/>
        <end position="457"/>
    </location>
</feature>
<evidence type="ECO:0000259" key="13">
    <source>
        <dbReference type="Pfam" id="PF00330"/>
    </source>
</evidence>
<evidence type="ECO:0000256" key="4">
    <source>
        <dbReference type="ARBA" id="ARBA00022430"/>
    </source>
</evidence>
<dbReference type="SUPFAM" id="SSF53732">
    <property type="entry name" value="Aconitase iron-sulfur domain"/>
    <property type="match status" value="1"/>
</dbReference>
<dbReference type="HAMAP" id="MF_01026">
    <property type="entry name" value="LeuC_type1"/>
    <property type="match status" value="1"/>
</dbReference>
<evidence type="ECO:0000256" key="2">
    <source>
        <dbReference type="ARBA" id="ARBA00002695"/>
    </source>
</evidence>
<accession>A0A1G7VKG3</accession>
<keyword evidence="8 12" id="KW-0408">Iron</keyword>
<dbReference type="AlphaFoldDB" id="A0A1G7VKG3"/>
<dbReference type="UniPathway" id="UPA00048">
    <property type="reaction ID" value="UER00071"/>
</dbReference>
<dbReference type="FunFam" id="3.30.499.10:FF:000007">
    <property type="entry name" value="3-isopropylmalate dehydratase large subunit"/>
    <property type="match status" value="1"/>
</dbReference>
<feature type="binding site" evidence="12">
    <location>
        <position position="410"/>
    </location>
    <ligand>
        <name>[4Fe-4S] cluster</name>
        <dbReference type="ChEBI" id="CHEBI:49883"/>
    </ligand>
</feature>
<dbReference type="InterPro" id="IPR033941">
    <property type="entry name" value="IPMI_cat"/>
</dbReference>
<evidence type="ECO:0000313" key="14">
    <source>
        <dbReference type="EMBL" id="SDG59410.1"/>
    </source>
</evidence>
<comment type="pathway">
    <text evidence="3 12">Amino-acid biosynthesis; L-leucine biosynthesis; L-leucine from 3-methyl-2-oxobutanoate: step 2/4.</text>
</comment>
<keyword evidence="4 12" id="KW-0432">Leucine biosynthesis</keyword>
<keyword evidence="10 12" id="KW-0456">Lyase</keyword>
<comment type="function">
    <text evidence="2 12">Catalyzes the isomerization between 2-isopropylmalate and 3-isopropylmalate, via the formation of 2-isopropylmaleate.</text>
</comment>
<dbReference type="InterPro" id="IPR015931">
    <property type="entry name" value="Acnase/IPM_dHydase_lsu_aba_1/3"/>
</dbReference>
<evidence type="ECO:0000256" key="11">
    <source>
        <dbReference type="ARBA" id="ARBA00023304"/>
    </source>
</evidence>
<protein>
    <recommendedName>
        <fullName evidence="12">3-isopropylmalate dehydratase large subunit</fullName>
        <ecNumber evidence="12">4.2.1.33</ecNumber>
    </recommendedName>
    <alternativeName>
        <fullName evidence="12">Alpha-IPM isomerase</fullName>
        <shortName evidence="12">IPMI</shortName>
    </alternativeName>
    <alternativeName>
        <fullName evidence="12">Isopropylmalate isomerase</fullName>
    </alternativeName>
</protein>
<dbReference type="EMBL" id="FNCC01000009">
    <property type="protein sequence ID" value="SDG59410.1"/>
    <property type="molecule type" value="Genomic_DNA"/>
</dbReference>
<dbReference type="Pfam" id="PF00330">
    <property type="entry name" value="Aconitase"/>
    <property type="match status" value="1"/>
</dbReference>
<dbReference type="PRINTS" id="PR00415">
    <property type="entry name" value="ACONITASE"/>
</dbReference>
<dbReference type="InterPro" id="IPR018136">
    <property type="entry name" value="Aconitase_4Fe-4S_BS"/>
</dbReference>
<dbReference type="GO" id="GO:0051539">
    <property type="term" value="F:4 iron, 4 sulfur cluster binding"/>
    <property type="evidence" value="ECO:0007669"/>
    <property type="project" value="UniProtKB-KW"/>
</dbReference>
<dbReference type="InterPro" id="IPR001030">
    <property type="entry name" value="Acoase/IPM_deHydtase_lsu_aba"/>
</dbReference>
<dbReference type="InterPro" id="IPR036008">
    <property type="entry name" value="Aconitase_4Fe-4S_dom"/>
</dbReference>
<keyword evidence="15" id="KW-1185">Reference proteome</keyword>
<dbReference type="InterPro" id="IPR004430">
    <property type="entry name" value="3-IsopropMal_deHydase_lsu"/>
</dbReference>
<comment type="catalytic activity">
    <reaction evidence="1 12">
        <text>(2R,3S)-3-isopropylmalate = (2S)-2-isopropylmalate</text>
        <dbReference type="Rhea" id="RHEA:32287"/>
        <dbReference type="ChEBI" id="CHEBI:1178"/>
        <dbReference type="ChEBI" id="CHEBI:35121"/>
        <dbReference type="EC" id="4.2.1.33"/>
    </reaction>
</comment>
<feature type="binding site" evidence="12">
    <location>
        <position position="347"/>
    </location>
    <ligand>
        <name>[4Fe-4S] cluster</name>
        <dbReference type="ChEBI" id="CHEBI:49883"/>
    </ligand>
</feature>
<gene>
    <name evidence="12" type="primary">leuC</name>
    <name evidence="14" type="ORF">SAMN05216553_109247</name>
</gene>
<evidence type="ECO:0000256" key="3">
    <source>
        <dbReference type="ARBA" id="ARBA00004729"/>
    </source>
</evidence>
<feature type="binding site" evidence="12">
    <location>
        <position position="407"/>
    </location>
    <ligand>
        <name>[4Fe-4S] cluster</name>
        <dbReference type="ChEBI" id="CHEBI:49883"/>
    </ligand>
</feature>
<evidence type="ECO:0000256" key="6">
    <source>
        <dbReference type="ARBA" id="ARBA00022605"/>
    </source>
</evidence>
<dbReference type="PANTHER" id="PTHR43822:SF9">
    <property type="entry name" value="3-ISOPROPYLMALATE DEHYDRATASE"/>
    <property type="match status" value="1"/>
</dbReference>
<dbReference type="GO" id="GO:0009098">
    <property type="term" value="P:L-leucine biosynthetic process"/>
    <property type="evidence" value="ECO:0007669"/>
    <property type="project" value="UniProtKB-UniRule"/>
</dbReference>
<dbReference type="NCBIfam" id="TIGR00170">
    <property type="entry name" value="leuC"/>
    <property type="match status" value="1"/>
</dbReference>
<name>A0A1G7VKG3_9PSEU</name>
<keyword evidence="7 12" id="KW-0479">Metal-binding</keyword>
<dbReference type="GO" id="GO:0003861">
    <property type="term" value="F:3-isopropylmalate dehydratase activity"/>
    <property type="evidence" value="ECO:0007669"/>
    <property type="project" value="UniProtKB-UniRule"/>
</dbReference>
<comment type="subunit">
    <text evidence="12">Heterodimer of LeuC and LeuD.</text>
</comment>
<keyword evidence="6 12" id="KW-0028">Amino-acid biosynthesis</keyword>
<sequence length="470" mass="50287">MTRPKTVIDKIWDDHVVCSDAKGDLLYIDLHLVHEVTSPQAFDGIEHEGRRVRRPDLTLAVEDHNVPTDSLLIRDPMGSAQVERLRENCARHGIEHFAHGDERQGVVHVVAPELGLVQPGMSVVCGDSHTSTHGALGALAFGVGTSDVEHVLATQTLRITKPATMAVEFVGTLPAGVSPKDLVMALIAEIGANGANGHVIEYRGPVMREISMEGRMSICNMAVEAGARAGLVAPDEVTEEYLRGRPAAPSGSRWDEAVAAWRELRTDDGASFDKTVRIDVSTLTPYATWGTNPGQAARVGDGVVPDPATFTDPGERAAAQRALEYMGLAPGTRLRDIKIDTVFLGSCTNGRIEDLRAAAEVLEGRRLANGVRMIVVPGSMQVRKQAEQEGLHEVFTAAGAQWRLSGCSMCLGMNTDRLTGPARVASTSNRNYERRQGDHARTHLVSPATAAATAVAGHLAAPQHLDGATT</sequence>
<proteinExistence type="inferred from homology"/>
<reference evidence="15" key="1">
    <citation type="submission" date="2016-10" db="EMBL/GenBank/DDBJ databases">
        <authorList>
            <person name="Varghese N."/>
            <person name="Submissions S."/>
        </authorList>
    </citation>
    <scope>NUCLEOTIDE SEQUENCE [LARGE SCALE GENOMIC DNA]</scope>
    <source>
        <strain evidence="15">CGMCC 4.3506</strain>
    </source>
</reference>
<dbReference type="Gene3D" id="3.30.499.10">
    <property type="entry name" value="Aconitase, domain 3"/>
    <property type="match status" value="2"/>
</dbReference>
<evidence type="ECO:0000256" key="12">
    <source>
        <dbReference type="HAMAP-Rule" id="MF_01026"/>
    </source>
</evidence>
<evidence type="ECO:0000313" key="15">
    <source>
        <dbReference type="Proteomes" id="UP000199623"/>
    </source>
</evidence>
<dbReference type="PROSITE" id="PS00450">
    <property type="entry name" value="ACONITASE_1"/>
    <property type="match status" value="1"/>
</dbReference>
<evidence type="ECO:0000256" key="7">
    <source>
        <dbReference type="ARBA" id="ARBA00022723"/>
    </source>
</evidence>
<dbReference type="OrthoDB" id="9802769at2"/>
<dbReference type="Proteomes" id="UP000199623">
    <property type="component" value="Unassembled WGS sequence"/>
</dbReference>
<dbReference type="UniPathway" id="UPA00946"/>
<keyword evidence="11 12" id="KW-0100">Branched-chain amino acid biosynthesis</keyword>
<evidence type="ECO:0000256" key="1">
    <source>
        <dbReference type="ARBA" id="ARBA00000491"/>
    </source>
</evidence>
<evidence type="ECO:0000256" key="5">
    <source>
        <dbReference type="ARBA" id="ARBA00022485"/>
    </source>
</evidence>
<keyword evidence="9 12" id="KW-0411">Iron-sulfur</keyword>
<dbReference type="InterPro" id="IPR050067">
    <property type="entry name" value="IPM_dehydratase_rel_enz"/>
</dbReference>
<organism evidence="14 15">
    <name type="scientific">Lentzea fradiae</name>
    <dbReference type="NCBI Taxonomy" id="200378"/>
    <lineage>
        <taxon>Bacteria</taxon>
        <taxon>Bacillati</taxon>
        <taxon>Actinomycetota</taxon>
        <taxon>Actinomycetes</taxon>
        <taxon>Pseudonocardiales</taxon>
        <taxon>Pseudonocardiaceae</taxon>
        <taxon>Lentzea</taxon>
    </lineage>
</organism>